<keyword evidence="9" id="KW-0902">Two-component regulatory system</keyword>
<dbReference type="InterPro" id="IPR004358">
    <property type="entry name" value="Sig_transdc_His_kin-like_C"/>
</dbReference>
<dbReference type="Gene3D" id="3.30.565.10">
    <property type="entry name" value="Histidine kinase-like ATPase, C-terminal domain"/>
    <property type="match status" value="1"/>
</dbReference>
<dbReference type="RefSeq" id="WP_086315170.1">
    <property type="nucleotide sequence ID" value="NZ_CP147244.1"/>
</dbReference>
<dbReference type="SUPFAM" id="SSF55874">
    <property type="entry name" value="ATPase domain of HSP90 chaperone/DNA topoisomerase II/histidine kinase"/>
    <property type="match status" value="1"/>
</dbReference>
<dbReference type="EC" id="2.7.13.3" evidence="3"/>
<dbReference type="AlphaFoldDB" id="A0AAQ3WAB3"/>
<feature type="domain" description="Histidine kinase" evidence="12">
    <location>
        <begin position="124"/>
        <end position="326"/>
    </location>
</feature>
<reference evidence="14" key="1">
    <citation type="submission" date="2017-05" db="EMBL/GenBank/DDBJ databases">
        <title>The Genome Sequence of EEnterococcus faecalis 9F2_4866.</title>
        <authorList>
            <consortium name="The Broad Institute Genomics Platform"/>
            <consortium name="The Broad Institute Genomic Center for Infectious Diseases"/>
            <person name="Earl A."/>
            <person name="Manson A."/>
            <person name="Schwartman J."/>
            <person name="Gilmore M."/>
            <person name="Abouelleil A."/>
            <person name="Cao P."/>
            <person name="Chapman S."/>
            <person name="Cusick C."/>
            <person name="Shea T."/>
            <person name="Young S."/>
            <person name="Neafsey D."/>
            <person name="Nusbaum C."/>
            <person name="Birren B."/>
        </authorList>
    </citation>
    <scope>NUCLEOTIDE SEQUENCE [LARGE SCALE GENOMIC DNA]</scope>
    <source>
        <strain evidence="14">7F3_DIV0205</strain>
    </source>
</reference>
<keyword evidence="8 11" id="KW-1133">Transmembrane helix</keyword>
<comment type="catalytic activity">
    <reaction evidence="1">
        <text>ATP + protein L-histidine = ADP + protein N-phospho-L-histidine.</text>
        <dbReference type="EC" id="2.7.13.3"/>
    </reaction>
</comment>
<evidence type="ECO:0000256" key="7">
    <source>
        <dbReference type="ARBA" id="ARBA00022777"/>
    </source>
</evidence>
<evidence type="ECO:0000256" key="11">
    <source>
        <dbReference type="SAM" id="Phobius"/>
    </source>
</evidence>
<dbReference type="EMBL" id="CP147244">
    <property type="protein sequence ID" value="WYK01472.1"/>
    <property type="molecule type" value="Genomic_DNA"/>
</dbReference>
<dbReference type="SMART" id="SM00387">
    <property type="entry name" value="HATPase_c"/>
    <property type="match status" value="1"/>
</dbReference>
<dbReference type="InterPro" id="IPR050351">
    <property type="entry name" value="BphY/WalK/GraS-like"/>
</dbReference>
<dbReference type="PROSITE" id="PS50109">
    <property type="entry name" value="HIS_KIN"/>
    <property type="match status" value="1"/>
</dbReference>
<sequence>MKLFLYYIFDKRLALITYLGIVGLFALTFFLYEIPFSAYSDAILFSILLIIVTMGVQFYFYLRKYRQLKEGIQAPKLYPSQKKSGYSLLDKEYERLVTVLDKEYRTEVGSLEASNQKLMDYYSMWSHQIKTPIAVLNLKMQENQLDQDILKQELFKIDQYLDMMLQYLRMNHTETDFVFEEIDLDQLVKDTVKKYAVFFIHKNLTFSLDPTNQTIISDKKWLQFVLEQVLFNAIKYTNQGGIRIYMNEEPQPELIIEDTGIGILPEDAVRVFERGYTGFNGRTYQNASGLGLFMSKEILIKLGHQIALISEVGMGTKVSLNLTQKIFDIE</sequence>
<keyword evidence="6 11" id="KW-0812">Transmembrane</keyword>
<evidence type="ECO:0000313" key="14">
    <source>
        <dbReference type="Proteomes" id="UP000194948"/>
    </source>
</evidence>
<evidence type="ECO:0000256" key="10">
    <source>
        <dbReference type="ARBA" id="ARBA00023136"/>
    </source>
</evidence>
<dbReference type="InterPro" id="IPR005467">
    <property type="entry name" value="His_kinase_dom"/>
</dbReference>
<evidence type="ECO:0000256" key="8">
    <source>
        <dbReference type="ARBA" id="ARBA00022989"/>
    </source>
</evidence>
<keyword evidence="4" id="KW-1003">Cell membrane</keyword>
<name>A0AAQ3WAB3_9ENTE</name>
<dbReference type="Pfam" id="PF02518">
    <property type="entry name" value="HATPase_c"/>
    <property type="match status" value="1"/>
</dbReference>
<keyword evidence="7" id="KW-0418">Kinase</keyword>
<feature type="transmembrane region" description="Helical" evidence="11">
    <location>
        <begin position="38"/>
        <end position="62"/>
    </location>
</feature>
<dbReference type="Proteomes" id="UP000194948">
    <property type="component" value="Chromosome"/>
</dbReference>
<evidence type="ECO:0000256" key="2">
    <source>
        <dbReference type="ARBA" id="ARBA00004651"/>
    </source>
</evidence>
<comment type="subcellular location">
    <subcellularLocation>
        <location evidence="2">Cell membrane</location>
        <topology evidence="2">Multi-pass membrane protein</topology>
    </subcellularLocation>
</comment>
<organism evidence="13 14">
    <name type="scientific">Candidatus Enterococcus palustris</name>
    <dbReference type="NCBI Taxonomy" id="1834189"/>
    <lineage>
        <taxon>Bacteria</taxon>
        <taxon>Bacillati</taxon>
        <taxon>Bacillota</taxon>
        <taxon>Bacilli</taxon>
        <taxon>Lactobacillales</taxon>
        <taxon>Enterococcaceae</taxon>
        <taxon>Enterococcus</taxon>
    </lineage>
</organism>
<evidence type="ECO:0000259" key="12">
    <source>
        <dbReference type="PROSITE" id="PS50109"/>
    </source>
</evidence>
<dbReference type="GO" id="GO:0000155">
    <property type="term" value="F:phosphorelay sensor kinase activity"/>
    <property type="evidence" value="ECO:0007669"/>
    <property type="project" value="TreeGrafter"/>
</dbReference>
<reference evidence="13 14" key="2">
    <citation type="submission" date="2024-03" db="EMBL/GenBank/DDBJ databases">
        <title>The Genome Sequence of Enterococcus sp. DIV0205d.</title>
        <authorList>
            <consortium name="The Broad Institute Genomics Platform"/>
            <consortium name="The Broad Institute Microbial Omics Core"/>
            <consortium name="The Broad Institute Genomic Center for Infectious Diseases"/>
            <person name="Earl A."/>
            <person name="Manson A."/>
            <person name="Gilmore M."/>
            <person name="Schwartman J."/>
            <person name="Shea T."/>
            <person name="Abouelleil A."/>
            <person name="Cao P."/>
            <person name="Chapman S."/>
            <person name="Cusick C."/>
            <person name="Young S."/>
            <person name="Neafsey D."/>
            <person name="Nusbaum C."/>
            <person name="Birren B."/>
        </authorList>
    </citation>
    <scope>NUCLEOTIDE SEQUENCE [LARGE SCALE GENOMIC DNA]</scope>
    <source>
        <strain evidence="13 14">7F3_DIV0205</strain>
    </source>
</reference>
<proteinExistence type="predicted"/>
<keyword evidence="14" id="KW-1185">Reference proteome</keyword>
<dbReference type="InterPro" id="IPR003594">
    <property type="entry name" value="HATPase_dom"/>
</dbReference>
<keyword evidence="5" id="KW-0808">Transferase</keyword>
<accession>A0AAQ3WAB3</accession>
<dbReference type="PANTHER" id="PTHR45453:SF2">
    <property type="entry name" value="HISTIDINE KINASE"/>
    <property type="match status" value="1"/>
</dbReference>
<dbReference type="GO" id="GO:0004721">
    <property type="term" value="F:phosphoprotein phosphatase activity"/>
    <property type="evidence" value="ECO:0007669"/>
    <property type="project" value="TreeGrafter"/>
</dbReference>
<dbReference type="GO" id="GO:0016036">
    <property type="term" value="P:cellular response to phosphate starvation"/>
    <property type="evidence" value="ECO:0007669"/>
    <property type="project" value="TreeGrafter"/>
</dbReference>
<evidence type="ECO:0000256" key="5">
    <source>
        <dbReference type="ARBA" id="ARBA00022679"/>
    </source>
</evidence>
<gene>
    <name evidence="13" type="ORF">A5821_002609</name>
</gene>
<evidence type="ECO:0000256" key="1">
    <source>
        <dbReference type="ARBA" id="ARBA00000085"/>
    </source>
</evidence>
<keyword evidence="10 11" id="KW-0472">Membrane</keyword>
<dbReference type="InterPro" id="IPR036890">
    <property type="entry name" value="HATPase_C_sf"/>
</dbReference>
<feature type="transmembrane region" description="Helical" evidence="11">
    <location>
        <begin position="12"/>
        <end position="32"/>
    </location>
</feature>
<dbReference type="PRINTS" id="PR00344">
    <property type="entry name" value="BCTRLSENSOR"/>
</dbReference>
<evidence type="ECO:0000256" key="4">
    <source>
        <dbReference type="ARBA" id="ARBA00022475"/>
    </source>
</evidence>
<evidence type="ECO:0000313" key="13">
    <source>
        <dbReference type="EMBL" id="WYK01472.1"/>
    </source>
</evidence>
<evidence type="ECO:0000256" key="6">
    <source>
        <dbReference type="ARBA" id="ARBA00022692"/>
    </source>
</evidence>
<dbReference type="PANTHER" id="PTHR45453">
    <property type="entry name" value="PHOSPHATE REGULON SENSOR PROTEIN PHOR"/>
    <property type="match status" value="1"/>
</dbReference>
<evidence type="ECO:0000256" key="9">
    <source>
        <dbReference type="ARBA" id="ARBA00023012"/>
    </source>
</evidence>
<evidence type="ECO:0000256" key="3">
    <source>
        <dbReference type="ARBA" id="ARBA00012438"/>
    </source>
</evidence>
<protein>
    <recommendedName>
        <fullName evidence="3">histidine kinase</fullName>
        <ecNumber evidence="3">2.7.13.3</ecNumber>
    </recommendedName>
</protein>
<dbReference type="GO" id="GO:0005886">
    <property type="term" value="C:plasma membrane"/>
    <property type="evidence" value="ECO:0007669"/>
    <property type="project" value="UniProtKB-SubCell"/>
</dbReference>